<dbReference type="Gene3D" id="2.30.30.60">
    <property type="match status" value="1"/>
</dbReference>
<feature type="transmembrane region" description="Helical" evidence="5">
    <location>
        <begin position="45"/>
        <end position="66"/>
    </location>
</feature>
<feature type="transmembrane region" description="Helical" evidence="5">
    <location>
        <begin position="113"/>
        <end position="135"/>
    </location>
</feature>
<evidence type="ECO:0000313" key="7">
    <source>
        <dbReference type="EMBL" id="MDH6181932.1"/>
    </source>
</evidence>
<evidence type="ECO:0000256" key="5">
    <source>
        <dbReference type="SAM" id="Phobius"/>
    </source>
</evidence>
<accession>A0ABT6KS76</accession>
<dbReference type="PANTHER" id="PTHR30566:SF25">
    <property type="entry name" value="INNER MEMBRANE PROTEIN"/>
    <property type="match status" value="1"/>
</dbReference>
<comment type="caution">
    <text evidence="7">The sequence shown here is derived from an EMBL/GenBank/DDBJ whole genome shotgun (WGS) entry which is preliminary data.</text>
</comment>
<evidence type="ECO:0000256" key="4">
    <source>
        <dbReference type="ARBA" id="ARBA00023136"/>
    </source>
</evidence>
<evidence type="ECO:0000313" key="8">
    <source>
        <dbReference type="Proteomes" id="UP001160142"/>
    </source>
</evidence>
<dbReference type="InterPro" id="IPR023408">
    <property type="entry name" value="MscS_beta-dom_sf"/>
</dbReference>
<dbReference type="InterPro" id="IPR006685">
    <property type="entry name" value="MscS_channel_2nd"/>
</dbReference>
<dbReference type="CDD" id="cd00038">
    <property type="entry name" value="CAP_ED"/>
    <property type="match status" value="1"/>
</dbReference>
<reference evidence="7 8" key="1">
    <citation type="submission" date="2023-04" db="EMBL/GenBank/DDBJ databases">
        <title>Genome Encyclopedia of Bacteria and Archaea VI: Functional Genomics of Type Strains.</title>
        <authorList>
            <person name="Whitman W."/>
        </authorList>
    </citation>
    <scope>NUCLEOTIDE SEQUENCE [LARGE SCALE GENOMIC DNA]</scope>
    <source>
        <strain evidence="7 8">SG_E_30_P1</strain>
    </source>
</reference>
<feature type="transmembrane region" description="Helical" evidence="5">
    <location>
        <begin position="12"/>
        <end position="33"/>
    </location>
</feature>
<dbReference type="Pfam" id="PF00027">
    <property type="entry name" value="cNMP_binding"/>
    <property type="match status" value="1"/>
</dbReference>
<evidence type="ECO:0000256" key="3">
    <source>
        <dbReference type="ARBA" id="ARBA00022989"/>
    </source>
</evidence>
<dbReference type="EMBL" id="JARXVQ010000001">
    <property type="protein sequence ID" value="MDH6181932.1"/>
    <property type="molecule type" value="Genomic_DNA"/>
</dbReference>
<dbReference type="Pfam" id="PF00924">
    <property type="entry name" value="MS_channel_2nd"/>
    <property type="match status" value="1"/>
</dbReference>
<dbReference type="Proteomes" id="UP001160142">
    <property type="component" value="Unassembled WGS sequence"/>
</dbReference>
<dbReference type="InterPro" id="IPR000595">
    <property type="entry name" value="cNMP-bd_dom"/>
</dbReference>
<evidence type="ECO:0000256" key="1">
    <source>
        <dbReference type="ARBA" id="ARBA00004370"/>
    </source>
</evidence>
<keyword evidence="8" id="KW-1185">Reference proteome</keyword>
<dbReference type="Gene3D" id="2.60.120.10">
    <property type="entry name" value="Jelly Rolls"/>
    <property type="match status" value="1"/>
</dbReference>
<dbReference type="PANTHER" id="PTHR30566">
    <property type="entry name" value="YNAI-RELATED MECHANOSENSITIVE ION CHANNEL"/>
    <property type="match status" value="1"/>
</dbReference>
<dbReference type="Gene3D" id="1.10.287.1260">
    <property type="match status" value="1"/>
</dbReference>
<dbReference type="RefSeq" id="WP_322134226.1">
    <property type="nucleotide sequence ID" value="NZ_CP085036.1"/>
</dbReference>
<gene>
    <name evidence="7" type="ORF">M2152_002114</name>
</gene>
<dbReference type="PROSITE" id="PS50042">
    <property type="entry name" value="CNMP_BINDING_3"/>
    <property type="match status" value="1"/>
</dbReference>
<evidence type="ECO:0000259" key="6">
    <source>
        <dbReference type="PROSITE" id="PS50042"/>
    </source>
</evidence>
<feature type="domain" description="Cyclic nucleotide-binding" evidence="6">
    <location>
        <begin position="346"/>
        <end position="433"/>
    </location>
</feature>
<keyword evidence="4 5" id="KW-0472">Membrane</keyword>
<keyword evidence="2 5" id="KW-0812">Transmembrane</keyword>
<proteinExistence type="predicted"/>
<dbReference type="SUPFAM" id="SSF50182">
    <property type="entry name" value="Sm-like ribonucleoproteins"/>
    <property type="match status" value="1"/>
</dbReference>
<dbReference type="SMART" id="SM00100">
    <property type="entry name" value="cNMP"/>
    <property type="match status" value="1"/>
</dbReference>
<dbReference type="InterPro" id="IPR014710">
    <property type="entry name" value="RmlC-like_jellyroll"/>
</dbReference>
<dbReference type="InterPro" id="IPR018490">
    <property type="entry name" value="cNMP-bd_dom_sf"/>
</dbReference>
<organism evidence="7 8">
    <name type="scientific">Antiquaquibacter oligotrophicus</name>
    <dbReference type="NCBI Taxonomy" id="2880260"/>
    <lineage>
        <taxon>Bacteria</taxon>
        <taxon>Bacillati</taxon>
        <taxon>Actinomycetota</taxon>
        <taxon>Actinomycetes</taxon>
        <taxon>Micrococcales</taxon>
        <taxon>Microbacteriaceae</taxon>
        <taxon>Antiquaquibacter</taxon>
    </lineage>
</organism>
<dbReference type="InterPro" id="IPR010920">
    <property type="entry name" value="LSM_dom_sf"/>
</dbReference>
<feature type="transmembrane region" description="Helical" evidence="5">
    <location>
        <begin position="141"/>
        <end position="172"/>
    </location>
</feature>
<feature type="transmembrane region" description="Helical" evidence="5">
    <location>
        <begin position="78"/>
        <end position="101"/>
    </location>
</feature>
<name>A0ABT6KS76_9MICO</name>
<protein>
    <submittedName>
        <fullName evidence="7">Small-conductance mechanosensitive channel</fullName>
    </submittedName>
</protein>
<dbReference type="SUPFAM" id="SSF51206">
    <property type="entry name" value="cAMP-binding domain-like"/>
    <property type="match status" value="1"/>
</dbReference>
<evidence type="ECO:0000256" key="2">
    <source>
        <dbReference type="ARBA" id="ARBA00022692"/>
    </source>
</evidence>
<keyword evidence="3 5" id="KW-1133">Transmembrane helix</keyword>
<sequence>MQIWNEPWFWPAAGVIIGLPIILLVLTELQSLLERQRNRAAKIVLLLRNYVAPVGALLLLLNQATYADIDLTWTQVTATVFGFLIILVLLNGLNYVIFVTARQGTWRSKVPSIFVDIVRVILIVVCLAILFSIVWNADVGGFFTALGVGSIVIGLSLQNAVGSVVSGLFLLFEQPFSLNDWIEVDGLRGQIVEVNWRAVHLKDSSGVHIIPNATLAGSTFLNISRSDSPFEATVVLRFSSDDAPQDVIDTCVAVAADLPTAMPGEPASVKPIEKSKYVIDIPVRSPADNYKTMKLFRTHIWYAARRAGLHLDGNDNDTFNSQENVHEAVERVASALYLGHDDIEVVAHDVRLERYGEGETIQRAGEVPTGMRYIISGAATLSVTTDEGTEVTFAVLDRDDVLGLTALTRQGVAATARAISDLALLYVPVSVLDALVKTRPQLARDVGLAIDHRASQAKAAFEAAGVVSTQHRDFIS</sequence>
<comment type="subcellular location">
    <subcellularLocation>
        <location evidence="1">Membrane</location>
    </subcellularLocation>
</comment>